<dbReference type="AlphaFoldDB" id="A0A9Q4DD58"/>
<organism evidence="1 4">
    <name type="scientific">Aerococcus mictus</name>
    <dbReference type="NCBI Taxonomy" id="2976810"/>
    <lineage>
        <taxon>Bacteria</taxon>
        <taxon>Bacillati</taxon>
        <taxon>Bacillota</taxon>
        <taxon>Bacilli</taxon>
        <taxon>Lactobacillales</taxon>
        <taxon>Aerococcaceae</taxon>
        <taxon>Aerococcus</taxon>
    </lineage>
</organism>
<dbReference type="Proteomes" id="UP001069047">
    <property type="component" value="Unassembled WGS sequence"/>
</dbReference>
<evidence type="ECO:0000313" key="3">
    <source>
        <dbReference type="Proteomes" id="UP000250354"/>
    </source>
</evidence>
<keyword evidence="3" id="KW-1185">Reference proteome</keyword>
<evidence type="ECO:0000313" key="1">
    <source>
        <dbReference type="EMBL" id="MCY3086795.1"/>
    </source>
</evidence>
<reference evidence="2 3" key="1">
    <citation type="journal article" date="2020" name="J. Bacteriol.">
        <title>Aerococcus urinae Isolated from Women with Lower Urinary Tract Symptoms: In Vitro Aggregation and Genome Analysis.</title>
        <authorList>
            <person name="Hilt E.E."/>
            <person name="Putonti C."/>
            <person name="Thomas-White K."/>
            <person name="Lewis A.L."/>
            <person name="Visick K.L."/>
            <person name="Gilbert N.M."/>
            <person name="Wolfe A.J."/>
        </authorList>
    </citation>
    <scope>NUCLEOTIDE SEQUENCE [LARGE SCALE GENOMIC DNA]</scope>
    <source>
        <strain evidence="2 3">UMB1016</strain>
    </source>
</reference>
<proteinExistence type="predicted"/>
<evidence type="ECO:0000313" key="4">
    <source>
        <dbReference type="Proteomes" id="UP001069047"/>
    </source>
</evidence>
<reference evidence="1" key="2">
    <citation type="submission" date="2022-09" db="EMBL/GenBank/DDBJ databases">
        <title>Aerococcus urinae taxonomy study.</title>
        <authorList>
            <person name="Christensen J."/>
            <person name="Senneby E."/>
        </authorList>
    </citation>
    <scope>NUCLEOTIDE SEQUENCE</scope>
    <source>
        <strain evidence="1">LUND-41-B12</strain>
    </source>
</reference>
<dbReference type="RefSeq" id="WP_168163176.1">
    <property type="nucleotide sequence ID" value="NZ_CAJHLJ010000013.1"/>
</dbReference>
<dbReference type="EMBL" id="JAOTMY010000001">
    <property type="protein sequence ID" value="MCY3086795.1"/>
    <property type="molecule type" value="Genomic_DNA"/>
</dbReference>
<dbReference type="Proteomes" id="UP000250354">
    <property type="component" value="Chromosome"/>
</dbReference>
<gene>
    <name evidence="2" type="ORF">DBT44_0001795</name>
    <name evidence="1" type="ORF">ODY61_01545</name>
</gene>
<name>A0A9Q4DD58_9LACT</name>
<reference evidence="2" key="3">
    <citation type="submission" date="2024-02" db="EMBL/GenBank/DDBJ databases">
        <authorList>
            <person name="Choi B."/>
        </authorList>
    </citation>
    <scope>NUCLEOTIDE SEQUENCE</scope>
    <source>
        <strain evidence="2">UMB1016</strain>
    </source>
</reference>
<sequence>MKQVKQLIEQLKDIDEREYEDAFDCLEEALDPSNPDYTIDMLKEDIIWVIKTSK</sequence>
<accession>A0A9Q4DD58</accession>
<evidence type="ECO:0000313" key="2">
    <source>
        <dbReference type="EMBL" id="WWC55059.1"/>
    </source>
</evidence>
<dbReference type="EMBL" id="CP145132">
    <property type="protein sequence ID" value="WWC55059.1"/>
    <property type="molecule type" value="Genomic_DNA"/>
</dbReference>
<protein>
    <submittedName>
        <fullName evidence="1">Uncharacterized protein</fullName>
    </submittedName>
</protein>